<dbReference type="PROSITE" id="PS50268">
    <property type="entry name" value="CADHERIN_2"/>
    <property type="match status" value="1"/>
</dbReference>
<sequence length="450" mass="49378">MSVKQDKPLQKLNVDDHPSIPPEPQNLTIIIFDSGHINRVIATAYIEVIEANDNPPIIHVQPSTGPGEVLDQTMGVLSLVSLQAPVVDATDEGFWFHIDSKSSANEMFGIEAITENTARLQLISRLERDTLLELLKNPDTSPVPSPILPSNKDGKVRWPIILSVNDKLMPSLTSTSTLTLTVITKGPVIPADELSGYYVPDNSSPGTPILPQFIQAIDLDYPSALTDIAYDISSYSAQALRLFEIINSTAGKFSLALRTTISREVEGASCFFVPISASIPSLTRTATSTLTVTVTTDNPPAPGNGEGKLEVFIPSDTWRWPYANALPNIPIAAMPVTEVYSCDRVNRVFKFIPQNENDLLFKVTDDGVLYLMTASPPGDFSVEAAISTRFDQTLPNATSSLKVRINWIPASGFTNGIMIRIQKATWEWFVERSNSSDVRFHYGYAIRTLI</sequence>
<feature type="region of interest" description="Disordered" evidence="2">
    <location>
        <begin position="1"/>
        <end position="20"/>
    </location>
</feature>
<organism evidence="6">
    <name type="scientific">Rodentolepis nana</name>
    <name type="common">Dwarf tapeworm</name>
    <name type="synonym">Hymenolepis nana</name>
    <dbReference type="NCBI Taxonomy" id="102285"/>
    <lineage>
        <taxon>Eukaryota</taxon>
        <taxon>Metazoa</taxon>
        <taxon>Spiralia</taxon>
        <taxon>Lophotrochozoa</taxon>
        <taxon>Platyhelminthes</taxon>
        <taxon>Cestoda</taxon>
        <taxon>Eucestoda</taxon>
        <taxon>Cyclophyllidea</taxon>
        <taxon>Hymenolepididae</taxon>
        <taxon>Rodentolepis</taxon>
    </lineage>
</organism>
<dbReference type="GO" id="GO:0007156">
    <property type="term" value="P:homophilic cell adhesion via plasma membrane adhesion molecules"/>
    <property type="evidence" value="ECO:0007669"/>
    <property type="project" value="InterPro"/>
</dbReference>
<dbReference type="GO" id="GO:0016020">
    <property type="term" value="C:membrane"/>
    <property type="evidence" value="ECO:0007669"/>
    <property type="project" value="InterPro"/>
</dbReference>
<dbReference type="GO" id="GO:0005509">
    <property type="term" value="F:calcium ion binding"/>
    <property type="evidence" value="ECO:0007669"/>
    <property type="project" value="UniProtKB-UniRule"/>
</dbReference>
<dbReference type="OrthoDB" id="6079678at2759"/>
<evidence type="ECO:0000313" key="4">
    <source>
        <dbReference type="EMBL" id="VDO06312.1"/>
    </source>
</evidence>
<evidence type="ECO:0000256" key="1">
    <source>
        <dbReference type="PROSITE-ProRule" id="PRU00043"/>
    </source>
</evidence>
<proteinExistence type="predicted"/>
<dbReference type="EMBL" id="UZAE01012709">
    <property type="protein sequence ID" value="VDO06312.1"/>
    <property type="molecule type" value="Genomic_DNA"/>
</dbReference>
<name>A0A158QIN2_RODNA</name>
<evidence type="ECO:0000259" key="3">
    <source>
        <dbReference type="PROSITE" id="PS50268"/>
    </source>
</evidence>
<reference evidence="6" key="1">
    <citation type="submission" date="2016-04" db="UniProtKB">
        <authorList>
            <consortium name="WormBaseParasite"/>
        </authorList>
    </citation>
    <scope>IDENTIFICATION</scope>
</reference>
<evidence type="ECO:0000313" key="6">
    <source>
        <dbReference type="WBParaSite" id="HNAJ_0000968801-mRNA-1"/>
    </source>
</evidence>
<keyword evidence="1" id="KW-0106">Calcium</keyword>
<keyword evidence="5" id="KW-1185">Reference proteome</keyword>
<dbReference type="WBParaSite" id="HNAJ_0000968801-mRNA-1">
    <property type="protein sequence ID" value="HNAJ_0000968801-mRNA-1"/>
    <property type="gene ID" value="HNAJ_0000968801"/>
</dbReference>
<dbReference type="AlphaFoldDB" id="A0A158QIN2"/>
<evidence type="ECO:0000313" key="5">
    <source>
        <dbReference type="Proteomes" id="UP000278807"/>
    </source>
</evidence>
<dbReference type="InterPro" id="IPR002126">
    <property type="entry name" value="Cadherin-like_dom"/>
</dbReference>
<reference evidence="4 5" key="2">
    <citation type="submission" date="2018-11" db="EMBL/GenBank/DDBJ databases">
        <authorList>
            <consortium name="Pathogen Informatics"/>
        </authorList>
    </citation>
    <scope>NUCLEOTIDE SEQUENCE [LARGE SCALE GENOMIC DNA]</scope>
</reference>
<gene>
    <name evidence="4" type="ORF">HNAJ_LOCUS9683</name>
</gene>
<feature type="compositionally biased region" description="Basic and acidic residues" evidence="2">
    <location>
        <begin position="1"/>
        <end position="18"/>
    </location>
</feature>
<feature type="domain" description="Cadherin" evidence="3">
    <location>
        <begin position="199"/>
        <end position="302"/>
    </location>
</feature>
<dbReference type="Proteomes" id="UP000278807">
    <property type="component" value="Unassembled WGS sequence"/>
</dbReference>
<accession>A0A158QIN2</accession>
<dbReference type="Gene3D" id="2.60.40.60">
    <property type="entry name" value="Cadherins"/>
    <property type="match status" value="1"/>
</dbReference>
<dbReference type="STRING" id="102285.A0A158QIN2"/>
<protein>
    <submittedName>
        <fullName evidence="6">Cadherin domain-containing protein</fullName>
    </submittedName>
</protein>
<evidence type="ECO:0000256" key="2">
    <source>
        <dbReference type="SAM" id="MobiDB-lite"/>
    </source>
</evidence>